<feature type="transmembrane region" description="Helical" evidence="2">
    <location>
        <begin position="326"/>
        <end position="347"/>
    </location>
</feature>
<dbReference type="Proteomes" id="UP000316215">
    <property type="component" value="Chromosome"/>
</dbReference>
<name>A0A514JWB7_9ACTN</name>
<feature type="transmembrane region" description="Helical" evidence="2">
    <location>
        <begin position="285"/>
        <end position="314"/>
    </location>
</feature>
<feature type="compositionally biased region" description="Basic and acidic residues" evidence="1">
    <location>
        <begin position="143"/>
        <end position="155"/>
    </location>
</feature>
<reference evidence="3 4" key="1">
    <citation type="submission" date="2017-07" db="EMBL/GenBank/DDBJ databases">
        <title>The Complete Genome of Streptomyces asterosporus-ZSY.</title>
        <authorList>
            <person name="Zhang S."/>
        </authorList>
    </citation>
    <scope>NUCLEOTIDE SEQUENCE [LARGE SCALE GENOMIC DNA]</scope>
    <source>
        <strain evidence="3 4">DSM 41452</strain>
    </source>
</reference>
<keyword evidence="2" id="KW-0472">Membrane</keyword>
<dbReference type="AlphaFoldDB" id="A0A514JWB7"/>
<accession>A0A514JWB7</accession>
<evidence type="ECO:0000313" key="4">
    <source>
        <dbReference type="Proteomes" id="UP000316215"/>
    </source>
</evidence>
<dbReference type="RefSeq" id="WP_142233257.1">
    <property type="nucleotide sequence ID" value="NZ_CP022310.1"/>
</dbReference>
<dbReference type="EMBL" id="CP022310">
    <property type="protein sequence ID" value="QDI71685.1"/>
    <property type="molecule type" value="Genomic_DNA"/>
</dbReference>
<keyword evidence="4" id="KW-1185">Reference proteome</keyword>
<dbReference type="KEGG" id="sast:CD934_25645"/>
<evidence type="ECO:0000313" key="3">
    <source>
        <dbReference type="EMBL" id="QDI71685.1"/>
    </source>
</evidence>
<evidence type="ECO:0000256" key="1">
    <source>
        <dbReference type="SAM" id="MobiDB-lite"/>
    </source>
</evidence>
<sequence>MREPDDGAGGDARRRAGTYGRASGHGQVYQSAGDQYVTHVNITAEGRGLAAHEARERADVVVQVLARAVGEWAARCQELEEKARRAKAEGRAEAHAEFTERLRDAELRVMRARSTMRQAEEERARAEALLAQAQQELARRRRGGEQDRDDDDLRPVRPGPPQDERDAEEFSDLLERAEAELGAVREGLRRLGEETGPDPARVVAGEWTRRTAPDRHPAPARPAAPDAHDAPARPVPAIHTTGLPLWGPVGTIWALLTLPPWVPMLVVTTNRAAYAATEQHGDVGWFTAVTVVAGLLAYVFLLGSAGLVAENLWLGDRERRLIQRPAVLCVLVSLLLLVAAFFTPLSWPGPAGAWGRGLASLIPA</sequence>
<organism evidence="3 4">
    <name type="scientific">Streptomyces calvus</name>
    <dbReference type="NCBI Taxonomy" id="67282"/>
    <lineage>
        <taxon>Bacteria</taxon>
        <taxon>Bacillati</taxon>
        <taxon>Actinomycetota</taxon>
        <taxon>Actinomycetes</taxon>
        <taxon>Kitasatosporales</taxon>
        <taxon>Streptomycetaceae</taxon>
        <taxon>Streptomyces</taxon>
    </lineage>
</organism>
<feature type="region of interest" description="Disordered" evidence="1">
    <location>
        <begin position="1"/>
        <end position="30"/>
    </location>
</feature>
<feature type="region of interest" description="Disordered" evidence="1">
    <location>
        <begin position="136"/>
        <end position="168"/>
    </location>
</feature>
<keyword evidence="2" id="KW-1133">Transmembrane helix</keyword>
<keyword evidence="2" id="KW-0812">Transmembrane</keyword>
<evidence type="ECO:0000256" key="2">
    <source>
        <dbReference type="SAM" id="Phobius"/>
    </source>
</evidence>
<gene>
    <name evidence="3" type="ORF">CD934_25645</name>
</gene>
<protein>
    <submittedName>
        <fullName evidence="3">Uncharacterized protein</fullName>
    </submittedName>
</protein>
<proteinExistence type="predicted"/>
<feature type="region of interest" description="Disordered" evidence="1">
    <location>
        <begin position="210"/>
        <end position="230"/>
    </location>
</feature>